<comment type="caution">
    <text evidence="1">The sequence shown here is derived from an EMBL/GenBank/DDBJ whole genome shotgun (WGS) entry which is preliminary data.</text>
</comment>
<dbReference type="RefSeq" id="WP_386734396.1">
    <property type="nucleotide sequence ID" value="NZ_JBHRXI010000004.1"/>
</dbReference>
<evidence type="ECO:0000313" key="2">
    <source>
        <dbReference type="Proteomes" id="UP001595629"/>
    </source>
</evidence>
<evidence type="ECO:0008006" key="3">
    <source>
        <dbReference type="Google" id="ProtNLM"/>
    </source>
</evidence>
<protein>
    <recommendedName>
        <fullName evidence="3">ATP-binding protein</fullName>
    </recommendedName>
</protein>
<gene>
    <name evidence="1" type="ORF">ACFORG_05575</name>
</gene>
<organism evidence="1 2">
    <name type="scientific">Lutimaribacter marinistellae</name>
    <dbReference type="NCBI Taxonomy" id="1820329"/>
    <lineage>
        <taxon>Bacteria</taxon>
        <taxon>Pseudomonadati</taxon>
        <taxon>Pseudomonadota</taxon>
        <taxon>Alphaproteobacteria</taxon>
        <taxon>Rhodobacterales</taxon>
        <taxon>Roseobacteraceae</taxon>
        <taxon>Lutimaribacter</taxon>
    </lineage>
</organism>
<name>A0ABV7TER3_9RHOB</name>
<evidence type="ECO:0000313" key="1">
    <source>
        <dbReference type="EMBL" id="MFC3613224.1"/>
    </source>
</evidence>
<accession>A0ABV7TER3</accession>
<dbReference type="Proteomes" id="UP001595629">
    <property type="component" value="Unassembled WGS sequence"/>
</dbReference>
<proteinExistence type="predicted"/>
<reference evidence="2" key="1">
    <citation type="journal article" date="2019" name="Int. J. Syst. Evol. Microbiol.">
        <title>The Global Catalogue of Microorganisms (GCM) 10K type strain sequencing project: providing services to taxonomists for standard genome sequencing and annotation.</title>
        <authorList>
            <consortium name="The Broad Institute Genomics Platform"/>
            <consortium name="The Broad Institute Genome Sequencing Center for Infectious Disease"/>
            <person name="Wu L."/>
            <person name="Ma J."/>
        </authorList>
    </citation>
    <scope>NUCLEOTIDE SEQUENCE [LARGE SCALE GENOMIC DNA]</scope>
    <source>
        <strain evidence="2">KCTC 42911</strain>
    </source>
</reference>
<sequence length="1534" mass="174449">MIDLQKIHGFETGKRDSFEALIKILARREPPENAYEFQPNDGRGGDGGVEAIWKLNSGDKIGYQSKFFEVLGDTQWKQMDKSVQQALKTHPELKRYVFALPLDFTPKRGSKAKGKSQQEKWDDRVAAWKALAAKSSISIEFEFWGATVINDKLLVNDNLALQRFWFGGDVLDDAWFSSQVKAATLKLDDRFNPEDHVEVSIEAMFDAIVRGPKSRARLHDAFAALASNRVPSIEFTTTLLKPDPKVLAEASSLWTELVEMQALIDQEPTIKWNLAKAKGKLDELHRLAWNLERPFSTIDSKKLEEPEKQKFTVVKDSLRDLQAALATLDDALRQHDWSAEAAKAAIVLGEAGSGKSHSLGEAATQRVQDGLPTIVILGQDLSDAPFWPQLGGLLGLEAKTPDEILGVLDAAGSKKGKRTLLFFDAINEGAGATYWMHWIPQVIDALRPYPYIAAVFSCRDVYSRYAIPENLLQTVPVFSMQGFFSIEERERAAIQYLDNKGISRPNTPWLSPEFTNPLFLKSTSEALLEKGEAEFPRGLQGVSELMAFYLDGIASRTGVRSVRPEDLSSSLKKFVQRLATTMAADGRDFVEIEVASDLAHEQFGSRQAPEGKSWLDVFVQSSLLRRDPPPYSKNIDPLNPPSELIRFSFQRFQDYLMADALVEKVVAARDSASANSWSIIKLGRKFLEQIGIQKARTQSRAEFEAGGPLNFLFYDNEISSQIRHEYVGLVGALSTIYPEKLGTEFAVEVPDWQSHWEDGTLQQGFAESFKWRKLEAFTNGARDLLNALDGYSVDPQALLLEVSITIDHPYNAKFLNTHLKSFGMAERDSHWTRWINWASREEFGQIDRIISWAMSTKDRKTDARHMELASLILSWSLSSSHITLRDRSTKALTSLFLSRSEVFDFVFGEMHSCNDPYVVERLYAAAFGACCIDPSVERIRTYSRLVFAKAFAEGVPPVSLMTRDYALGIVELASHINALEADVKLENCYHPFGSEEPTFGLTEEQVEKIADSRGGKSIFRSASSEWGDYGKYSIPGRVRGFLTTRLTEPKPVAASEVKDRFKAEVIDPYAERVAALEVYEQASIVPIEIILRTIIDVDGNEAEEEAIELEVEGKDIEISKEDALAELNELLDTEEQKRLVDEYFNDAAGHGDYETISVQQCRLWITKRAYELGWTEELFPRDGQGGSYSRHENDLERIGKKYQRIALDELQARLADNFWVLEGWPERPHRYRYSHHEFRRNIEPTILPTATRYPSAPDANIDWMSEPQIVLPEVAEEKLKEWPFTEDPTQAISDKLVRVDENKRRWLVLYEFNLAEAYYAKPRPGDHGKRYEEFRFFYCVFVRKGKATDFTEYLATEASLSVNDFQPREFTDGPFLREAFWRDTWKSTKFDQHIWRAPPDCDFAIPVAHYHWESHLDKTLPEGFTNYMPQKWFAEELGLSMSSEGPQYWIDNAGNTVVQSQRPVGHQTAVVIDEAALRRYADESQIEPVWIMIAERNTWPSGANDESCWRRSEGAVWFDGTEWQQVGWNNDTKR</sequence>
<keyword evidence="2" id="KW-1185">Reference proteome</keyword>
<dbReference type="EMBL" id="JBHRXI010000004">
    <property type="protein sequence ID" value="MFC3613224.1"/>
    <property type="molecule type" value="Genomic_DNA"/>
</dbReference>